<dbReference type="AlphaFoldDB" id="A0A8T2AGR0"/>
<dbReference type="EMBL" id="JAEFBJ010000009">
    <property type="protein sequence ID" value="KAG7572670.1"/>
    <property type="molecule type" value="Genomic_DNA"/>
</dbReference>
<proteinExistence type="predicted"/>
<sequence>MSLTSQTMVAANSIVTPKPTHEREEDSRRRDQRGVEWSEKIKEEWIPARDPARSSFGAKDLVSLLTLSKDGSLSLCRGMNDEK</sequence>
<feature type="region of interest" description="Disordered" evidence="1">
    <location>
        <begin position="1"/>
        <end position="36"/>
    </location>
</feature>
<dbReference type="Proteomes" id="UP000694251">
    <property type="component" value="Chromosome 9"/>
</dbReference>
<evidence type="ECO:0000313" key="2">
    <source>
        <dbReference type="EMBL" id="KAG7572670.1"/>
    </source>
</evidence>
<evidence type="ECO:0000313" key="3">
    <source>
        <dbReference type="Proteomes" id="UP000694251"/>
    </source>
</evidence>
<keyword evidence="3" id="KW-1185">Reference proteome</keyword>
<protein>
    <submittedName>
        <fullName evidence="2">Uncharacterized protein</fullName>
    </submittedName>
</protein>
<evidence type="ECO:0000256" key="1">
    <source>
        <dbReference type="SAM" id="MobiDB-lite"/>
    </source>
</evidence>
<name>A0A8T2AGR0_ARASU</name>
<organism evidence="2 3">
    <name type="scientific">Arabidopsis suecica</name>
    <name type="common">Swedish thale-cress</name>
    <name type="synonym">Cardaminopsis suecica</name>
    <dbReference type="NCBI Taxonomy" id="45249"/>
    <lineage>
        <taxon>Eukaryota</taxon>
        <taxon>Viridiplantae</taxon>
        <taxon>Streptophyta</taxon>
        <taxon>Embryophyta</taxon>
        <taxon>Tracheophyta</taxon>
        <taxon>Spermatophyta</taxon>
        <taxon>Magnoliopsida</taxon>
        <taxon>eudicotyledons</taxon>
        <taxon>Gunneridae</taxon>
        <taxon>Pentapetalae</taxon>
        <taxon>rosids</taxon>
        <taxon>malvids</taxon>
        <taxon>Brassicales</taxon>
        <taxon>Brassicaceae</taxon>
        <taxon>Camelineae</taxon>
        <taxon>Arabidopsis</taxon>
    </lineage>
</organism>
<comment type="caution">
    <text evidence="2">The sequence shown here is derived from an EMBL/GenBank/DDBJ whole genome shotgun (WGS) entry which is preliminary data.</text>
</comment>
<reference evidence="2 3" key="1">
    <citation type="submission" date="2020-12" db="EMBL/GenBank/DDBJ databases">
        <title>Concerted genomic and epigenomic changes stabilize Arabidopsis allopolyploids.</title>
        <authorList>
            <person name="Chen Z."/>
        </authorList>
    </citation>
    <scope>NUCLEOTIDE SEQUENCE [LARGE SCALE GENOMIC DNA]</scope>
    <source>
        <strain evidence="2">As9502</strain>
        <tissue evidence="2">Leaf</tissue>
    </source>
</reference>
<accession>A0A8T2AGR0</accession>
<feature type="compositionally biased region" description="Basic and acidic residues" evidence="1">
    <location>
        <begin position="19"/>
        <end position="36"/>
    </location>
</feature>
<gene>
    <name evidence="2" type="ORF">ISN44_As09g010260</name>
</gene>
<feature type="compositionally biased region" description="Polar residues" evidence="1">
    <location>
        <begin position="1"/>
        <end position="15"/>
    </location>
</feature>